<name>A0ACB8QQM8_9AGAM</name>
<protein>
    <submittedName>
        <fullName evidence="1">Gcd10p-domain-containing protein</fullName>
    </submittedName>
</protein>
<gene>
    <name evidence="1" type="ORF">K488DRAFT_46469</name>
</gene>
<comment type="caution">
    <text evidence="1">The sequence shown here is derived from an EMBL/GenBank/DDBJ whole genome shotgun (WGS) entry which is preliminary data.</text>
</comment>
<accession>A0ACB8QQM8</accession>
<organism evidence="1 2">
    <name type="scientific">Vararia minispora EC-137</name>
    <dbReference type="NCBI Taxonomy" id="1314806"/>
    <lineage>
        <taxon>Eukaryota</taxon>
        <taxon>Fungi</taxon>
        <taxon>Dikarya</taxon>
        <taxon>Basidiomycota</taxon>
        <taxon>Agaricomycotina</taxon>
        <taxon>Agaricomycetes</taxon>
        <taxon>Russulales</taxon>
        <taxon>Lachnocladiaceae</taxon>
        <taxon>Vararia</taxon>
    </lineage>
</organism>
<evidence type="ECO:0000313" key="2">
    <source>
        <dbReference type="Proteomes" id="UP000814128"/>
    </source>
</evidence>
<dbReference type="Proteomes" id="UP000814128">
    <property type="component" value="Unassembled WGS sequence"/>
</dbReference>
<reference evidence="1" key="1">
    <citation type="submission" date="2021-02" db="EMBL/GenBank/DDBJ databases">
        <authorList>
            <consortium name="DOE Joint Genome Institute"/>
            <person name="Ahrendt S."/>
            <person name="Looney B.P."/>
            <person name="Miyauchi S."/>
            <person name="Morin E."/>
            <person name="Drula E."/>
            <person name="Courty P.E."/>
            <person name="Chicoki N."/>
            <person name="Fauchery L."/>
            <person name="Kohler A."/>
            <person name="Kuo A."/>
            <person name="Labutti K."/>
            <person name="Pangilinan J."/>
            <person name="Lipzen A."/>
            <person name="Riley R."/>
            <person name="Andreopoulos W."/>
            <person name="He G."/>
            <person name="Johnson J."/>
            <person name="Barry K.W."/>
            <person name="Grigoriev I.V."/>
            <person name="Nagy L."/>
            <person name="Hibbett D."/>
            <person name="Henrissat B."/>
            <person name="Matheny P.B."/>
            <person name="Labbe J."/>
            <person name="Martin F."/>
        </authorList>
    </citation>
    <scope>NUCLEOTIDE SEQUENCE</scope>
    <source>
        <strain evidence="1">EC-137</strain>
    </source>
</reference>
<keyword evidence="2" id="KW-1185">Reference proteome</keyword>
<sequence length="407" mass="45489">MTDLVTEGSTKPSTTPKNATDRHHIHEGDFVMFRLLNGEVRSQQVNRSGAITLGRLGSFNADELIGQLYGLTHEIVGKSLKVIPPRNMEDVEDTEATNELINDGMAVQPLTAMEIETLKQSGVHAAEIIKKQIEAHANYELKTEYSKDKYKKRKEAKFLKAFTTVEPTLFNVCEYWFHKDQTRIRDLRIDTLSQMINLANIRPGGRYLAVDDVSGLLVSAILDRLGGDGRLLTICDVDSPPAYPVMTQMNFPQHIVVPILASLNWATAEEDYTPVALLPDPAQESIKSDKHRVRMNKRKATSNLLASARQELFVGGFEGLLIASEYEPMSILERLAPYIGGSASVVIYSPHLQPLTSLQNRMRLDPQYLAPSVTESWLRRYQVLPGRTHPTMMTTGSGGYLLHATKM</sequence>
<dbReference type="EMBL" id="MU273508">
    <property type="protein sequence ID" value="KAI0033977.1"/>
    <property type="molecule type" value="Genomic_DNA"/>
</dbReference>
<proteinExistence type="predicted"/>
<reference evidence="1" key="2">
    <citation type="journal article" date="2022" name="New Phytol.">
        <title>Evolutionary transition to the ectomycorrhizal habit in the genomes of a hyperdiverse lineage of mushroom-forming fungi.</title>
        <authorList>
            <person name="Looney B."/>
            <person name="Miyauchi S."/>
            <person name="Morin E."/>
            <person name="Drula E."/>
            <person name="Courty P.E."/>
            <person name="Kohler A."/>
            <person name="Kuo A."/>
            <person name="LaButti K."/>
            <person name="Pangilinan J."/>
            <person name="Lipzen A."/>
            <person name="Riley R."/>
            <person name="Andreopoulos W."/>
            <person name="He G."/>
            <person name="Johnson J."/>
            <person name="Nolan M."/>
            <person name="Tritt A."/>
            <person name="Barry K.W."/>
            <person name="Grigoriev I.V."/>
            <person name="Nagy L.G."/>
            <person name="Hibbett D."/>
            <person name="Henrissat B."/>
            <person name="Matheny P.B."/>
            <person name="Labbe J."/>
            <person name="Martin F.M."/>
        </authorList>
    </citation>
    <scope>NUCLEOTIDE SEQUENCE</scope>
    <source>
        <strain evidence="1">EC-137</strain>
    </source>
</reference>
<evidence type="ECO:0000313" key="1">
    <source>
        <dbReference type="EMBL" id="KAI0033977.1"/>
    </source>
</evidence>